<evidence type="ECO:0000313" key="10">
    <source>
        <dbReference type="EMBL" id="BDU69947.1"/>
    </source>
</evidence>
<dbReference type="CDD" id="cd17574">
    <property type="entry name" value="REC_OmpR"/>
    <property type="match status" value="1"/>
</dbReference>
<dbReference type="Pfam" id="PF00072">
    <property type="entry name" value="Response_reg"/>
    <property type="match status" value="1"/>
</dbReference>
<dbReference type="EMBL" id="AP027079">
    <property type="protein sequence ID" value="BDU69947.1"/>
    <property type="molecule type" value="Genomic_DNA"/>
</dbReference>
<name>A0ABM8DSF5_9BACT</name>
<dbReference type="PROSITE" id="PS51755">
    <property type="entry name" value="OMPR_PHOB"/>
    <property type="match status" value="1"/>
</dbReference>
<dbReference type="Pfam" id="PF00486">
    <property type="entry name" value="Trans_reg_C"/>
    <property type="match status" value="1"/>
</dbReference>
<evidence type="ECO:0000256" key="3">
    <source>
        <dbReference type="ARBA" id="ARBA00023015"/>
    </source>
</evidence>
<evidence type="ECO:0000256" key="6">
    <source>
        <dbReference type="PROSITE-ProRule" id="PRU00169"/>
    </source>
</evidence>
<gene>
    <name evidence="10" type="primary">copR</name>
    <name evidence="10" type="ORF">GETHOR_20480</name>
</gene>
<dbReference type="InterPro" id="IPR001867">
    <property type="entry name" value="OmpR/PhoB-type_DNA-bd"/>
</dbReference>
<proteinExistence type="predicted"/>
<evidence type="ECO:0000256" key="4">
    <source>
        <dbReference type="ARBA" id="ARBA00023125"/>
    </source>
</evidence>
<dbReference type="InterPro" id="IPR011006">
    <property type="entry name" value="CheY-like_superfamily"/>
</dbReference>
<protein>
    <submittedName>
        <fullName evidence="10">DNA-binding response regulator</fullName>
    </submittedName>
</protein>
<evidence type="ECO:0000313" key="11">
    <source>
        <dbReference type="Proteomes" id="UP001242010"/>
    </source>
</evidence>
<organism evidence="10 11">
    <name type="scientific">Geothrix oryzae</name>
    <dbReference type="NCBI Taxonomy" id="2927975"/>
    <lineage>
        <taxon>Bacteria</taxon>
        <taxon>Pseudomonadati</taxon>
        <taxon>Acidobacteriota</taxon>
        <taxon>Holophagae</taxon>
        <taxon>Holophagales</taxon>
        <taxon>Holophagaceae</taxon>
        <taxon>Geothrix</taxon>
    </lineage>
</organism>
<dbReference type="Gene3D" id="6.10.250.690">
    <property type="match status" value="1"/>
</dbReference>
<feature type="domain" description="Response regulatory" evidence="8">
    <location>
        <begin position="18"/>
        <end position="132"/>
    </location>
</feature>
<dbReference type="InterPro" id="IPR039420">
    <property type="entry name" value="WalR-like"/>
</dbReference>
<keyword evidence="11" id="KW-1185">Reference proteome</keyword>
<evidence type="ECO:0000256" key="2">
    <source>
        <dbReference type="ARBA" id="ARBA00023012"/>
    </source>
</evidence>
<dbReference type="Gene3D" id="1.10.10.10">
    <property type="entry name" value="Winged helix-like DNA-binding domain superfamily/Winged helix DNA-binding domain"/>
    <property type="match status" value="1"/>
</dbReference>
<dbReference type="PANTHER" id="PTHR48111">
    <property type="entry name" value="REGULATOR OF RPOS"/>
    <property type="match status" value="1"/>
</dbReference>
<feature type="domain" description="OmpR/PhoB-type" evidence="9">
    <location>
        <begin position="141"/>
        <end position="239"/>
    </location>
</feature>
<sequence length="243" mass="26595">MPRTGILPLSARGPASLHVLIVEDEARTSSELRVGLEAAGLEVRQASSGEEGLRLCAEEAFEAMVVDVMLPGISGLTLVRRLREAGNDTPVIFLSAKGDLVDRLHGLEAGGDDYLAKPYSILEVVARLRTIARRVQGRQQTGRMQVADLVWDAGHRQISRSGHRIDLTPKEYALMTLLLEHAGHVVPRGQMVQAIWGMDCAVDPNAVDVQILRLRRKVDGPYPVKLIHTLRGVGLLLEPRETA</sequence>
<dbReference type="SUPFAM" id="SSF52172">
    <property type="entry name" value="CheY-like"/>
    <property type="match status" value="1"/>
</dbReference>
<evidence type="ECO:0000256" key="1">
    <source>
        <dbReference type="ARBA" id="ARBA00022553"/>
    </source>
</evidence>
<dbReference type="SMART" id="SM00448">
    <property type="entry name" value="REC"/>
    <property type="match status" value="1"/>
</dbReference>
<evidence type="ECO:0000259" key="9">
    <source>
        <dbReference type="PROSITE" id="PS51755"/>
    </source>
</evidence>
<keyword evidence="2" id="KW-0902">Two-component regulatory system</keyword>
<keyword evidence="1 6" id="KW-0597">Phosphoprotein</keyword>
<evidence type="ECO:0000256" key="7">
    <source>
        <dbReference type="PROSITE-ProRule" id="PRU01091"/>
    </source>
</evidence>
<dbReference type="InterPro" id="IPR036388">
    <property type="entry name" value="WH-like_DNA-bd_sf"/>
</dbReference>
<dbReference type="PROSITE" id="PS50110">
    <property type="entry name" value="RESPONSE_REGULATORY"/>
    <property type="match status" value="1"/>
</dbReference>
<keyword evidence="3" id="KW-0805">Transcription regulation</keyword>
<feature type="modified residue" description="4-aspartylphosphate" evidence="6">
    <location>
        <position position="67"/>
    </location>
</feature>
<dbReference type="RefSeq" id="WP_286353667.1">
    <property type="nucleotide sequence ID" value="NZ_AP027079.1"/>
</dbReference>
<dbReference type="Gene3D" id="3.40.50.2300">
    <property type="match status" value="1"/>
</dbReference>
<evidence type="ECO:0000256" key="5">
    <source>
        <dbReference type="ARBA" id="ARBA00023163"/>
    </source>
</evidence>
<dbReference type="SMART" id="SM00862">
    <property type="entry name" value="Trans_reg_C"/>
    <property type="match status" value="1"/>
</dbReference>
<dbReference type="GO" id="GO:0003677">
    <property type="term" value="F:DNA binding"/>
    <property type="evidence" value="ECO:0007669"/>
    <property type="project" value="UniProtKB-KW"/>
</dbReference>
<dbReference type="PANTHER" id="PTHR48111:SF22">
    <property type="entry name" value="REGULATOR OF RPOS"/>
    <property type="match status" value="1"/>
</dbReference>
<reference evidence="11" key="1">
    <citation type="journal article" date="2023" name="Int. J. Syst. Evol. Microbiol.">
        <title>Mesoterricola silvestris gen. nov., sp. nov., Mesoterricola sediminis sp. nov., Geothrix oryzae sp. nov., Geothrix edaphica sp. nov., Geothrix rubra sp. nov., and Geothrix limicola sp. nov., six novel members of Acidobacteriota isolated from soils.</title>
        <authorList>
            <person name="Itoh H."/>
            <person name="Sugisawa Y."/>
            <person name="Mise K."/>
            <person name="Xu Z."/>
            <person name="Kuniyasu M."/>
            <person name="Ushijima N."/>
            <person name="Kawano K."/>
            <person name="Kobayashi E."/>
            <person name="Shiratori Y."/>
            <person name="Masuda Y."/>
            <person name="Senoo K."/>
        </authorList>
    </citation>
    <scope>NUCLEOTIDE SEQUENCE [LARGE SCALE GENOMIC DNA]</scope>
    <source>
        <strain evidence="11">Red222</strain>
    </source>
</reference>
<dbReference type="InterPro" id="IPR001789">
    <property type="entry name" value="Sig_transdc_resp-reg_receiver"/>
</dbReference>
<keyword evidence="5" id="KW-0804">Transcription</keyword>
<accession>A0ABM8DSF5</accession>
<keyword evidence="4 7" id="KW-0238">DNA-binding</keyword>
<evidence type="ECO:0000259" key="8">
    <source>
        <dbReference type="PROSITE" id="PS50110"/>
    </source>
</evidence>
<feature type="DNA-binding region" description="OmpR/PhoB-type" evidence="7">
    <location>
        <begin position="141"/>
        <end position="239"/>
    </location>
</feature>
<dbReference type="CDD" id="cd00383">
    <property type="entry name" value="trans_reg_C"/>
    <property type="match status" value="1"/>
</dbReference>
<dbReference type="Proteomes" id="UP001242010">
    <property type="component" value="Chromosome"/>
</dbReference>